<dbReference type="EMBL" id="OX336137">
    <property type="protein sequence ID" value="CAI2717767.1"/>
    <property type="molecule type" value="Genomic_DNA"/>
</dbReference>
<proteinExistence type="predicted"/>
<dbReference type="PANTHER" id="PTHR35866">
    <property type="entry name" value="PUTATIVE-RELATED"/>
    <property type="match status" value="1"/>
</dbReference>
<evidence type="ECO:0000313" key="1">
    <source>
        <dbReference type="EMBL" id="CAI2717767.1"/>
    </source>
</evidence>
<sequence length="136" mass="16012">MAKWWEKEPVRFECQEGCFKCCMKPGVVYFDQDDVHQAAHYVGLNPAEFRKKYNLRRFEGYWEMEVEEGSACTFLTMQGCSIHPAKPKQCRAYPFWKEHLDSKNYWTLVAGFCPGINEGPPVPAREIKQHLRDFKL</sequence>
<evidence type="ECO:0000313" key="2">
    <source>
        <dbReference type="Proteomes" id="UP001157733"/>
    </source>
</evidence>
<protein>
    <recommendedName>
        <fullName evidence="3">YkgJ family cysteine cluster protein</fullName>
    </recommendedName>
</protein>
<dbReference type="Pfam" id="PF03692">
    <property type="entry name" value="CxxCxxCC"/>
    <property type="match status" value="1"/>
</dbReference>
<dbReference type="RefSeq" id="WP_282010686.1">
    <property type="nucleotide sequence ID" value="NZ_OX336137.1"/>
</dbReference>
<accession>A0ABN8VVC9</accession>
<keyword evidence="2" id="KW-1185">Reference proteome</keyword>
<evidence type="ECO:0008006" key="3">
    <source>
        <dbReference type="Google" id="ProtNLM"/>
    </source>
</evidence>
<organism evidence="1 2">
    <name type="scientific">Nitrospina watsonii</name>
    <dbReference type="NCBI Taxonomy" id="1323948"/>
    <lineage>
        <taxon>Bacteria</taxon>
        <taxon>Pseudomonadati</taxon>
        <taxon>Nitrospinota/Tectimicrobiota group</taxon>
        <taxon>Nitrospinota</taxon>
        <taxon>Nitrospinia</taxon>
        <taxon>Nitrospinales</taxon>
        <taxon>Nitrospinaceae</taxon>
        <taxon>Nitrospina</taxon>
    </lineage>
</organism>
<dbReference type="Proteomes" id="UP001157733">
    <property type="component" value="Chromosome"/>
</dbReference>
<dbReference type="InterPro" id="IPR005358">
    <property type="entry name" value="Puta_zinc/iron-chelating_dom"/>
</dbReference>
<dbReference type="PANTHER" id="PTHR35866:SF1">
    <property type="entry name" value="YKGJ FAMILY CYSTEINE CLUSTER PROTEIN"/>
    <property type="match status" value="1"/>
</dbReference>
<reference evidence="1 2" key="1">
    <citation type="submission" date="2022-09" db="EMBL/GenBank/DDBJ databases">
        <authorList>
            <person name="Kop L."/>
        </authorList>
    </citation>
    <scope>NUCLEOTIDE SEQUENCE [LARGE SCALE GENOMIC DNA]</scope>
    <source>
        <strain evidence="1 2">347</strain>
    </source>
</reference>
<name>A0ABN8VVC9_9BACT</name>
<gene>
    <name evidence="1" type="ORF">NSPWAT_0908</name>
</gene>